<sequence>MSEEQQSTQPDDTPPVPADPGTVEPEPEPEPEPTPPAPVGDTLTWEPRTWYSITYACRTVGCRYENHVGSAAMFYSNNGDPKYIRVNCSSDDGCGKDSVILTADKLDPQPIEE</sequence>
<keyword evidence="3" id="KW-1185">Reference proteome</keyword>
<evidence type="ECO:0000313" key="2">
    <source>
        <dbReference type="EMBL" id="GAA3153306.1"/>
    </source>
</evidence>
<dbReference type="Proteomes" id="UP001501637">
    <property type="component" value="Unassembled WGS sequence"/>
</dbReference>
<evidence type="ECO:0000256" key="1">
    <source>
        <dbReference type="SAM" id="MobiDB-lite"/>
    </source>
</evidence>
<name>A0ABP6NMM5_9ACTN</name>
<organism evidence="2 3">
    <name type="scientific">Streptomyces rectiviolaceus</name>
    <dbReference type="NCBI Taxonomy" id="332591"/>
    <lineage>
        <taxon>Bacteria</taxon>
        <taxon>Bacillati</taxon>
        <taxon>Actinomycetota</taxon>
        <taxon>Actinomycetes</taxon>
        <taxon>Kitasatosporales</taxon>
        <taxon>Streptomycetaceae</taxon>
        <taxon>Streptomyces</taxon>
    </lineage>
</organism>
<dbReference type="RefSeq" id="WP_344530852.1">
    <property type="nucleotide sequence ID" value="NZ_BAAAUG010000238.1"/>
</dbReference>
<feature type="region of interest" description="Disordered" evidence="1">
    <location>
        <begin position="1"/>
        <end position="44"/>
    </location>
</feature>
<proteinExistence type="predicted"/>
<accession>A0ABP6NMM5</accession>
<feature type="compositionally biased region" description="Polar residues" evidence="1">
    <location>
        <begin position="1"/>
        <end position="11"/>
    </location>
</feature>
<dbReference type="EMBL" id="BAAAUG010000238">
    <property type="protein sequence ID" value="GAA3153306.1"/>
    <property type="molecule type" value="Genomic_DNA"/>
</dbReference>
<comment type="caution">
    <text evidence="2">The sequence shown here is derived from an EMBL/GenBank/DDBJ whole genome shotgun (WGS) entry which is preliminary data.</text>
</comment>
<evidence type="ECO:0000313" key="3">
    <source>
        <dbReference type="Proteomes" id="UP001501637"/>
    </source>
</evidence>
<gene>
    <name evidence="2" type="ORF">GCM10010449_83940</name>
</gene>
<protein>
    <submittedName>
        <fullName evidence="2">Uncharacterized protein</fullName>
    </submittedName>
</protein>
<reference evidence="3" key="1">
    <citation type="journal article" date="2019" name="Int. J. Syst. Evol. Microbiol.">
        <title>The Global Catalogue of Microorganisms (GCM) 10K type strain sequencing project: providing services to taxonomists for standard genome sequencing and annotation.</title>
        <authorList>
            <consortium name="The Broad Institute Genomics Platform"/>
            <consortium name="The Broad Institute Genome Sequencing Center for Infectious Disease"/>
            <person name="Wu L."/>
            <person name="Ma J."/>
        </authorList>
    </citation>
    <scope>NUCLEOTIDE SEQUENCE [LARGE SCALE GENOMIC DNA]</scope>
    <source>
        <strain evidence="3">JCM 9092</strain>
    </source>
</reference>